<keyword evidence="3" id="KW-1185">Reference proteome</keyword>
<evidence type="ECO:0000313" key="3">
    <source>
        <dbReference type="Proteomes" id="UP000569329"/>
    </source>
</evidence>
<sequence length="69" mass="7436">MIPHPREYLSSLRTETSPAPPTGPACRVCGQHALEEDSPHEFARGLTDLLVCHACGARCRVSPDAEHTG</sequence>
<proteinExistence type="predicted"/>
<dbReference type="AlphaFoldDB" id="A0A839DZN0"/>
<organism evidence="2 3">
    <name type="scientific">Halosaccharopolyspora lacisalsi</name>
    <dbReference type="NCBI Taxonomy" id="1000566"/>
    <lineage>
        <taxon>Bacteria</taxon>
        <taxon>Bacillati</taxon>
        <taxon>Actinomycetota</taxon>
        <taxon>Actinomycetes</taxon>
        <taxon>Pseudonocardiales</taxon>
        <taxon>Pseudonocardiaceae</taxon>
        <taxon>Halosaccharopolyspora</taxon>
    </lineage>
</organism>
<dbReference type="EMBL" id="JACGWZ010000005">
    <property type="protein sequence ID" value="MBA8826300.1"/>
    <property type="molecule type" value="Genomic_DNA"/>
</dbReference>
<protein>
    <submittedName>
        <fullName evidence="2">Uncharacterized protein</fullName>
    </submittedName>
</protein>
<evidence type="ECO:0000256" key="1">
    <source>
        <dbReference type="SAM" id="MobiDB-lite"/>
    </source>
</evidence>
<accession>A0A839DZN0</accession>
<dbReference type="Proteomes" id="UP000569329">
    <property type="component" value="Unassembled WGS sequence"/>
</dbReference>
<comment type="caution">
    <text evidence="2">The sequence shown here is derived from an EMBL/GenBank/DDBJ whole genome shotgun (WGS) entry which is preliminary data.</text>
</comment>
<gene>
    <name evidence="2" type="ORF">FHX42_003676</name>
</gene>
<feature type="region of interest" description="Disordered" evidence="1">
    <location>
        <begin position="1"/>
        <end position="23"/>
    </location>
</feature>
<reference evidence="2 3" key="1">
    <citation type="submission" date="2020-07" db="EMBL/GenBank/DDBJ databases">
        <title>Sequencing the genomes of 1000 actinobacteria strains.</title>
        <authorList>
            <person name="Klenk H.-P."/>
        </authorList>
    </citation>
    <scope>NUCLEOTIDE SEQUENCE [LARGE SCALE GENOMIC DNA]</scope>
    <source>
        <strain evidence="2 3">DSM 45975</strain>
    </source>
</reference>
<evidence type="ECO:0000313" key="2">
    <source>
        <dbReference type="EMBL" id="MBA8826300.1"/>
    </source>
</evidence>
<name>A0A839DZN0_9PSEU</name>